<accession>A0A2W2B339</accession>
<dbReference type="RefSeq" id="WP_110996910.1">
    <property type="nucleotide sequence ID" value="NZ_QKTW01000002.1"/>
</dbReference>
<evidence type="ECO:0000256" key="2">
    <source>
        <dbReference type="SAM" id="SignalP"/>
    </source>
</evidence>
<keyword evidence="4" id="KW-1185">Reference proteome</keyword>
<feature type="chain" id="PRO_5016012167" evidence="2">
    <location>
        <begin position="21"/>
        <end position="140"/>
    </location>
</feature>
<feature type="compositionally biased region" description="Basic and acidic residues" evidence="1">
    <location>
        <begin position="29"/>
        <end position="63"/>
    </location>
</feature>
<dbReference type="Proteomes" id="UP000248745">
    <property type="component" value="Unassembled WGS sequence"/>
</dbReference>
<name>A0A2W2B339_9BACT</name>
<protein>
    <submittedName>
        <fullName evidence="3">Uncharacterized protein</fullName>
    </submittedName>
</protein>
<proteinExistence type="predicted"/>
<evidence type="ECO:0000256" key="1">
    <source>
        <dbReference type="SAM" id="MobiDB-lite"/>
    </source>
</evidence>
<dbReference type="EMBL" id="QKTW01000002">
    <property type="protein sequence ID" value="PZF74704.1"/>
    <property type="molecule type" value="Genomic_DNA"/>
</dbReference>
<sequence>MKRFIFIAFCGVVSFGSLRAQTLSVQVPTKKDSLSQKEMSDEKKRTDDITHKKQNENNLDKEKKSRHYANELYYEDKSTHKDSSYVHQDKSDLKAIRTDVHTTKSDLHKNEKAISQDDRTLNKDFHAIKKDSLEAVKEKK</sequence>
<dbReference type="AlphaFoldDB" id="A0A2W2B339"/>
<comment type="caution">
    <text evidence="3">The sequence shown here is derived from an EMBL/GenBank/DDBJ whole genome shotgun (WGS) entry which is preliminary data.</text>
</comment>
<feature type="region of interest" description="Disordered" evidence="1">
    <location>
        <begin position="26"/>
        <end position="70"/>
    </location>
</feature>
<gene>
    <name evidence="3" type="ORF">DN068_00460</name>
</gene>
<feature type="region of interest" description="Disordered" evidence="1">
    <location>
        <begin position="100"/>
        <end position="124"/>
    </location>
</feature>
<keyword evidence="2" id="KW-0732">Signal</keyword>
<feature type="signal peptide" evidence="2">
    <location>
        <begin position="1"/>
        <end position="20"/>
    </location>
</feature>
<reference evidence="3 4" key="1">
    <citation type="submission" date="2018-06" db="EMBL/GenBank/DDBJ databases">
        <title>Mucibacter soli gen. nov., sp. nov., a new member of the family Chitinophagaceae producing mucin.</title>
        <authorList>
            <person name="Kim M.-K."/>
            <person name="Park S."/>
            <person name="Kim T.-S."/>
            <person name="Joung Y."/>
            <person name="Han J.-H."/>
            <person name="Kim S.B."/>
        </authorList>
    </citation>
    <scope>NUCLEOTIDE SEQUENCE [LARGE SCALE GENOMIC DNA]</scope>
    <source>
        <strain evidence="3 4">R1-15</strain>
    </source>
</reference>
<organism evidence="3 4">
    <name type="scientific">Taibaiella soli</name>
    <dbReference type="NCBI Taxonomy" id="1649169"/>
    <lineage>
        <taxon>Bacteria</taxon>
        <taxon>Pseudomonadati</taxon>
        <taxon>Bacteroidota</taxon>
        <taxon>Chitinophagia</taxon>
        <taxon>Chitinophagales</taxon>
        <taxon>Chitinophagaceae</taxon>
        <taxon>Taibaiella</taxon>
    </lineage>
</organism>
<evidence type="ECO:0000313" key="3">
    <source>
        <dbReference type="EMBL" id="PZF74704.1"/>
    </source>
</evidence>
<evidence type="ECO:0000313" key="4">
    <source>
        <dbReference type="Proteomes" id="UP000248745"/>
    </source>
</evidence>